<evidence type="ECO:0000313" key="3">
    <source>
        <dbReference type="EMBL" id="KAJ8975123.1"/>
    </source>
</evidence>
<comment type="caution">
    <text evidence="3">The sequence shown here is derived from an EMBL/GenBank/DDBJ whole genome shotgun (WGS) entry which is preliminary data.</text>
</comment>
<name>A0ABQ9JAD4_9CUCU</name>
<reference evidence="3" key="1">
    <citation type="journal article" date="2023" name="Insect Mol. Biol.">
        <title>Genome sequencing provides insights into the evolution of gene families encoding plant cell wall-degrading enzymes in longhorned beetles.</title>
        <authorList>
            <person name="Shin N.R."/>
            <person name="Okamura Y."/>
            <person name="Kirsch R."/>
            <person name="Pauchet Y."/>
        </authorList>
    </citation>
    <scope>NUCLEOTIDE SEQUENCE</scope>
    <source>
        <strain evidence="3">MMC_N1</strain>
    </source>
</reference>
<feature type="region of interest" description="Disordered" evidence="1">
    <location>
        <begin position="51"/>
        <end position="150"/>
    </location>
</feature>
<dbReference type="EMBL" id="JAPWTJ010000873">
    <property type="protein sequence ID" value="KAJ8975123.1"/>
    <property type="molecule type" value="Genomic_DNA"/>
</dbReference>
<sequence length="150" mass="17504">MCDTENLITAVEKYPCLWNVSHESYHDRDIKDLAWEQVCLEIVKDWDNTNDEEKKKKCRHEGNYDDGGEGTSTDGTREEEDSQNSIVEDYIAEEIPHNAKKKKGTKKDVPTQILDIMKQRKEQPIDDDDDTKVFVKFPKRHESNEQNSES</sequence>
<feature type="compositionally biased region" description="Basic and acidic residues" evidence="1">
    <location>
        <begin position="51"/>
        <end position="63"/>
    </location>
</feature>
<dbReference type="InterPro" id="IPR006578">
    <property type="entry name" value="MADF-dom"/>
</dbReference>
<dbReference type="Pfam" id="PF10545">
    <property type="entry name" value="MADF_DNA_bdg"/>
    <property type="match status" value="1"/>
</dbReference>
<proteinExistence type="predicted"/>
<evidence type="ECO:0000313" key="4">
    <source>
        <dbReference type="Proteomes" id="UP001162164"/>
    </source>
</evidence>
<dbReference type="PROSITE" id="PS51029">
    <property type="entry name" value="MADF"/>
    <property type="match status" value="1"/>
</dbReference>
<evidence type="ECO:0000256" key="1">
    <source>
        <dbReference type="SAM" id="MobiDB-lite"/>
    </source>
</evidence>
<gene>
    <name evidence="3" type="ORF">NQ317_003605</name>
</gene>
<accession>A0ABQ9JAD4</accession>
<evidence type="ECO:0000259" key="2">
    <source>
        <dbReference type="PROSITE" id="PS51029"/>
    </source>
</evidence>
<keyword evidence="4" id="KW-1185">Reference proteome</keyword>
<feature type="domain" description="MADF" evidence="2">
    <location>
        <begin position="6"/>
        <end position="96"/>
    </location>
</feature>
<dbReference type="Proteomes" id="UP001162164">
    <property type="component" value="Unassembled WGS sequence"/>
</dbReference>
<organism evidence="3 4">
    <name type="scientific">Molorchus minor</name>
    <dbReference type="NCBI Taxonomy" id="1323400"/>
    <lineage>
        <taxon>Eukaryota</taxon>
        <taxon>Metazoa</taxon>
        <taxon>Ecdysozoa</taxon>
        <taxon>Arthropoda</taxon>
        <taxon>Hexapoda</taxon>
        <taxon>Insecta</taxon>
        <taxon>Pterygota</taxon>
        <taxon>Neoptera</taxon>
        <taxon>Endopterygota</taxon>
        <taxon>Coleoptera</taxon>
        <taxon>Polyphaga</taxon>
        <taxon>Cucujiformia</taxon>
        <taxon>Chrysomeloidea</taxon>
        <taxon>Cerambycidae</taxon>
        <taxon>Lamiinae</taxon>
        <taxon>Monochamini</taxon>
        <taxon>Molorchus</taxon>
    </lineage>
</organism>
<protein>
    <recommendedName>
        <fullName evidence="2">MADF domain-containing protein</fullName>
    </recommendedName>
</protein>